<feature type="compositionally biased region" description="Basic and acidic residues" evidence="1">
    <location>
        <begin position="1"/>
        <end position="10"/>
    </location>
</feature>
<evidence type="ECO:0000256" key="1">
    <source>
        <dbReference type="SAM" id="MobiDB-lite"/>
    </source>
</evidence>
<dbReference type="AlphaFoldDB" id="A0A9Q0ER24"/>
<evidence type="ECO:0000313" key="2">
    <source>
        <dbReference type="EMBL" id="KAJ3610098.1"/>
    </source>
</evidence>
<dbReference type="Proteomes" id="UP001148018">
    <property type="component" value="Unassembled WGS sequence"/>
</dbReference>
<protein>
    <submittedName>
        <fullName evidence="2">Uncharacterized protein</fullName>
    </submittedName>
</protein>
<keyword evidence="3" id="KW-1185">Reference proteome</keyword>
<comment type="caution">
    <text evidence="2">The sequence shown here is derived from an EMBL/GenBank/DDBJ whole genome shotgun (WGS) entry which is preliminary data.</text>
</comment>
<feature type="region of interest" description="Disordered" evidence="1">
    <location>
        <begin position="1"/>
        <end position="74"/>
    </location>
</feature>
<dbReference type="EMBL" id="JANIIK010000038">
    <property type="protein sequence ID" value="KAJ3610098.1"/>
    <property type="molecule type" value="Genomic_DNA"/>
</dbReference>
<reference evidence="2" key="1">
    <citation type="submission" date="2022-07" db="EMBL/GenBank/DDBJ databases">
        <title>Chromosome-level genome of Muraenolepis orangiensis.</title>
        <authorList>
            <person name="Kim J."/>
        </authorList>
    </citation>
    <scope>NUCLEOTIDE SEQUENCE</scope>
    <source>
        <strain evidence="2">KU_S4_2022</strain>
        <tissue evidence="2">Muscle</tissue>
    </source>
</reference>
<organism evidence="2 3">
    <name type="scientific">Muraenolepis orangiensis</name>
    <name type="common">Patagonian moray cod</name>
    <dbReference type="NCBI Taxonomy" id="630683"/>
    <lineage>
        <taxon>Eukaryota</taxon>
        <taxon>Metazoa</taxon>
        <taxon>Chordata</taxon>
        <taxon>Craniata</taxon>
        <taxon>Vertebrata</taxon>
        <taxon>Euteleostomi</taxon>
        <taxon>Actinopterygii</taxon>
        <taxon>Neopterygii</taxon>
        <taxon>Teleostei</taxon>
        <taxon>Neoteleostei</taxon>
        <taxon>Acanthomorphata</taxon>
        <taxon>Zeiogadaria</taxon>
        <taxon>Gadariae</taxon>
        <taxon>Gadiformes</taxon>
        <taxon>Muraenolepidoidei</taxon>
        <taxon>Muraenolepididae</taxon>
        <taxon>Muraenolepis</taxon>
    </lineage>
</organism>
<accession>A0A9Q0ER24</accession>
<sequence length="83" mass="9317">MGYTRMRLEDGSLASRPPRLYSEPFPERAPVTPGPSLKEMDHGKPHISGPHSQPYIPEESFFRGTGESDARTSATDMLLEWTK</sequence>
<evidence type="ECO:0000313" key="3">
    <source>
        <dbReference type="Proteomes" id="UP001148018"/>
    </source>
</evidence>
<name>A0A9Q0ER24_9TELE</name>
<gene>
    <name evidence="2" type="ORF">NHX12_022192</name>
</gene>
<proteinExistence type="predicted"/>